<evidence type="ECO:0000256" key="9">
    <source>
        <dbReference type="ARBA" id="ARBA00023136"/>
    </source>
</evidence>
<keyword evidence="8" id="KW-0406">Ion transport</keyword>
<dbReference type="Proteomes" id="UP000217431">
    <property type="component" value="Chromosome I"/>
</dbReference>
<dbReference type="Gene3D" id="1.20.1730.10">
    <property type="entry name" value="Sodium/glucose cotransporter"/>
    <property type="match status" value="1"/>
</dbReference>
<dbReference type="STRING" id="28131.BWX40_05480"/>
<feature type="transmembrane region" description="Helical" evidence="12">
    <location>
        <begin position="269"/>
        <end position="293"/>
    </location>
</feature>
<evidence type="ECO:0000256" key="10">
    <source>
        <dbReference type="ARBA" id="ARBA00023201"/>
    </source>
</evidence>
<evidence type="ECO:0000256" key="5">
    <source>
        <dbReference type="ARBA" id="ARBA00022692"/>
    </source>
</evidence>
<keyword evidence="7" id="KW-0915">Sodium</keyword>
<keyword evidence="3" id="KW-0813">Transport</keyword>
<feature type="transmembrane region" description="Helical" evidence="12">
    <location>
        <begin position="6"/>
        <end position="22"/>
    </location>
</feature>
<accession>A0A0S3UI27</accession>
<dbReference type="PROSITE" id="PS50283">
    <property type="entry name" value="NA_SOLUT_SYMP_3"/>
    <property type="match status" value="1"/>
</dbReference>
<evidence type="ECO:0000256" key="3">
    <source>
        <dbReference type="ARBA" id="ARBA00022448"/>
    </source>
</evidence>
<feature type="transmembrane region" description="Helical" evidence="12">
    <location>
        <begin position="146"/>
        <end position="166"/>
    </location>
</feature>
<dbReference type="InterPro" id="IPR001734">
    <property type="entry name" value="Na/solute_symporter"/>
</dbReference>
<dbReference type="PANTHER" id="PTHR42985">
    <property type="entry name" value="SODIUM-COUPLED MONOCARBOXYLATE TRANSPORTER"/>
    <property type="match status" value="1"/>
</dbReference>
<feature type="transmembrane region" description="Helical" evidence="12">
    <location>
        <begin position="313"/>
        <end position="335"/>
    </location>
</feature>
<feature type="transmembrane region" description="Helical" evidence="12">
    <location>
        <begin position="390"/>
        <end position="410"/>
    </location>
</feature>
<evidence type="ECO:0000256" key="1">
    <source>
        <dbReference type="ARBA" id="ARBA00004651"/>
    </source>
</evidence>
<evidence type="ECO:0000256" key="4">
    <source>
        <dbReference type="ARBA" id="ARBA00022475"/>
    </source>
</evidence>
<keyword evidence="9 12" id="KW-0472">Membrane</keyword>
<sequence length="472" mass="52708">MIIIGTILVYFLLLLFISKLTVKKSSNDSFFRATRQSPWYLVAFGMIGASISGVTFVSVPGMVIGQNMAYAQTCMGFIFGYVLVAFVLLPIYYRLNLITIYSFLKERLGVRSYKMGASFFILSKMSGAAVKFYVVCMILQRFVLDAFNVPFPITVVVLVLLIWLYTRKGGIRTLVFTDSFQTLCMFLTLLLIIYKVMDSLDLNLSEAFTAVVNDSHSQIFVWDDWVSKQNFWKQFLSGVFIVVVMTGLDQDMMQKNLTCKTLRDAQKDMCTYGVAFLPANLLFMALGVLLMMFLQQGGNPLPASPDELMLLPVAGGMLGSGVEVLFAIGVVAACFSSADSALTSLTTSYCVDICEQPTNESLRKRVHIGMAVVFVLFILVFRAVNSTSLIDAVYILCSYTYGPLLGLFAYGLLTRKTVNDRLVPYVVVASPLLCFLLDNMALQLWNYKFGYELLMLNGLLTFVGLLVTRKLR</sequence>
<comment type="similarity">
    <text evidence="2 11">Belongs to the sodium:solute symporter (SSF) (TC 2.A.21) family.</text>
</comment>
<reference evidence="13 14" key="1">
    <citation type="journal article" date="2016" name="DNA Res.">
        <title>The complete genome sequencing of Prevotella intermedia strain OMA14 and a subsequent fine-scale, intra-species genomic comparison reveal an unusual amplification of conjugative and mobile transposons and identify a novel Prevotella-lineage-specific repeat.</title>
        <authorList>
            <person name="Naito M."/>
            <person name="Ogura Y."/>
            <person name="Itoh T."/>
            <person name="Shoji M."/>
            <person name="Okamoto M."/>
            <person name="Hayashi T."/>
            <person name="Nakayama K."/>
        </authorList>
    </citation>
    <scope>NUCLEOTIDE SEQUENCE [LARGE SCALE GENOMIC DNA]</scope>
    <source>
        <strain evidence="13 14">OMA14</strain>
    </source>
</reference>
<feature type="transmembrane region" description="Helical" evidence="12">
    <location>
        <begin position="231"/>
        <end position="248"/>
    </location>
</feature>
<keyword evidence="4" id="KW-1003">Cell membrane</keyword>
<feature type="transmembrane region" description="Helical" evidence="12">
    <location>
        <begin position="42"/>
        <end position="64"/>
    </location>
</feature>
<feature type="transmembrane region" description="Helical" evidence="12">
    <location>
        <begin position="366"/>
        <end position="384"/>
    </location>
</feature>
<feature type="transmembrane region" description="Helical" evidence="12">
    <location>
        <begin position="449"/>
        <end position="468"/>
    </location>
</feature>
<feature type="transmembrane region" description="Helical" evidence="12">
    <location>
        <begin position="70"/>
        <end position="95"/>
    </location>
</feature>
<feature type="transmembrane region" description="Helical" evidence="12">
    <location>
        <begin position="116"/>
        <end position="140"/>
    </location>
</feature>
<dbReference type="InterPro" id="IPR038377">
    <property type="entry name" value="Na/Glc_symporter_sf"/>
</dbReference>
<protein>
    <submittedName>
        <fullName evidence="13">Sodium-solute symporter</fullName>
    </submittedName>
</protein>
<evidence type="ECO:0000256" key="8">
    <source>
        <dbReference type="ARBA" id="ARBA00023065"/>
    </source>
</evidence>
<feature type="transmembrane region" description="Helical" evidence="12">
    <location>
        <begin position="422"/>
        <end position="443"/>
    </location>
</feature>
<evidence type="ECO:0000313" key="14">
    <source>
        <dbReference type="Proteomes" id="UP000217431"/>
    </source>
</evidence>
<comment type="subcellular location">
    <subcellularLocation>
        <location evidence="1">Cell membrane</location>
        <topology evidence="1">Multi-pass membrane protein</topology>
    </subcellularLocation>
</comment>
<evidence type="ECO:0000256" key="11">
    <source>
        <dbReference type="RuleBase" id="RU362091"/>
    </source>
</evidence>
<dbReference type="GO" id="GO:0015293">
    <property type="term" value="F:symporter activity"/>
    <property type="evidence" value="ECO:0007669"/>
    <property type="project" value="TreeGrafter"/>
</dbReference>
<dbReference type="RefSeq" id="WP_096405138.1">
    <property type="nucleotide sequence ID" value="NZ_AP014597.1"/>
</dbReference>
<dbReference type="InterPro" id="IPR051163">
    <property type="entry name" value="Sodium:Solute_Symporter_SSF"/>
</dbReference>
<keyword evidence="10" id="KW-0739">Sodium transport</keyword>
<evidence type="ECO:0000256" key="2">
    <source>
        <dbReference type="ARBA" id="ARBA00006434"/>
    </source>
</evidence>
<dbReference type="GO" id="GO:0005886">
    <property type="term" value="C:plasma membrane"/>
    <property type="evidence" value="ECO:0007669"/>
    <property type="project" value="UniProtKB-SubCell"/>
</dbReference>
<evidence type="ECO:0000256" key="6">
    <source>
        <dbReference type="ARBA" id="ARBA00022989"/>
    </source>
</evidence>
<proteinExistence type="inferred from homology"/>
<dbReference type="CDD" id="cd10326">
    <property type="entry name" value="SLC5sbd_NIS-like"/>
    <property type="match status" value="1"/>
</dbReference>
<keyword evidence="6 12" id="KW-1133">Transmembrane helix</keyword>
<organism evidence="13 14">
    <name type="scientific">Prevotella intermedia</name>
    <dbReference type="NCBI Taxonomy" id="28131"/>
    <lineage>
        <taxon>Bacteria</taxon>
        <taxon>Pseudomonadati</taxon>
        <taxon>Bacteroidota</taxon>
        <taxon>Bacteroidia</taxon>
        <taxon>Bacteroidales</taxon>
        <taxon>Prevotellaceae</taxon>
        <taxon>Prevotella</taxon>
    </lineage>
</organism>
<dbReference type="PANTHER" id="PTHR42985:SF47">
    <property type="entry name" value="INTEGRAL MEMBRANE TRANSPORT PROTEIN"/>
    <property type="match status" value="1"/>
</dbReference>
<dbReference type="EMBL" id="AP014597">
    <property type="protein sequence ID" value="BAU17139.1"/>
    <property type="molecule type" value="Genomic_DNA"/>
</dbReference>
<keyword evidence="5 12" id="KW-0812">Transmembrane</keyword>
<gene>
    <name evidence="13" type="ORF">PIOMA14_I_0631</name>
</gene>
<feature type="transmembrane region" description="Helical" evidence="12">
    <location>
        <begin position="173"/>
        <end position="194"/>
    </location>
</feature>
<dbReference type="GO" id="GO:0006814">
    <property type="term" value="P:sodium ion transport"/>
    <property type="evidence" value="ECO:0007669"/>
    <property type="project" value="UniProtKB-KW"/>
</dbReference>
<dbReference type="Pfam" id="PF00474">
    <property type="entry name" value="SSF"/>
    <property type="match status" value="1"/>
</dbReference>
<dbReference type="AlphaFoldDB" id="A0A0S3UI27"/>
<evidence type="ECO:0000256" key="7">
    <source>
        <dbReference type="ARBA" id="ARBA00023053"/>
    </source>
</evidence>
<evidence type="ECO:0000313" key="13">
    <source>
        <dbReference type="EMBL" id="BAU17139.1"/>
    </source>
</evidence>
<name>A0A0S3UI27_PREIN</name>
<evidence type="ECO:0000256" key="12">
    <source>
        <dbReference type="SAM" id="Phobius"/>
    </source>
</evidence>